<proteinExistence type="predicted"/>
<dbReference type="AlphaFoldDB" id="A0A2N9FL46"/>
<accession>A0A2N9FL46</accession>
<protein>
    <submittedName>
        <fullName evidence="1">Uncharacterized protein</fullName>
    </submittedName>
</protein>
<name>A0A2N9FL46_FAGSY</name>
<gene>
    <name evidence="1" type="ORF">FSB_LOCUS15785</name>
</gene>
<dbReference type="EMBL" id="OIVN01000957">
    <property type="protein sequence ID" value="SPC87903.1"/>
    <property type="molecule type" value="Genomic_DNA"/>
</dbReference>
<reference evidence="1" key="1">
    <citation type="submission" date="2018-02" db="EMBL/GenBank/DDBJ databases">
        <authorList>
            <person name="Cohen D.B."/>
            <person name="Kent A.D."/>
        </authorList>
    </citation>
    <scope>NUCLEOTIDE SEQUENCE</scope>
</reference>
<evidence type="ECO:0000313" key="1">
    <source>
        <dbReference type="EMBL" id="SPC87903.1"/>
    </source>
</evidence>
<sequence>MLPCVACRRVVRGALRAQLFVFLRGGRWLATAPPSGFSSLCQWTGGYGNNGI</sequence>
<organism evidence="1">
    <name type="scientific">Fagus sylvatica</name>
    <name type="common">Beechnut</name>
    <dbReference type="NCBI Taxonomy" id="28930"/>
    <lineage>
        <taxon>Eukaryota</taxon>
        <taxon>Viridiplantae</taxon>
        <taxon>Streptophyta</taxon>
        <taxon>Embryophyta</taxon>
        <taxon>Tracheophyta</taxon>
        <taxon>Spermatophyta</taxon>
        <taxon>Magnoliopsida</taxon>
        <taxon>eudicotyledons</taxon>
        <taxon>Gunneridae</taxon>
        <taxon>Pentapetalae</taxon>
        <taxon>rosids</taxon>
        <taxon>fabids</taxon>
        <taxon>Fagales</taxon>
        <taxon>Fagaceae</taxon>
        <taxon>Fagus</taxon>
    </lineage>
</organism>